<keyword evidence="1" id="KW-0472">Membrane</keyword>
<keyword evidence="1" id="KW-1133">Transmembrane helix</keyword>
<gene>
    <name evidence="2" type="ORF">SAMN05877753_109142</name>
</gene>
<dbReference type="Pfam" id="PF14158">
    <property type="entry name" value="YndJ"/>
    <property type="match status" value="1"/>
</dbReference>
<name>A0A285D3U1_9BACI</name>
<dbReference type="Proteomes" id="UP000219546">
    <property type="component" value="Unassembled WGS sequence"/>
</dbReference>
<evidence type="ECO:0000256" key="1">
    <source>
        <dbReference type="SAM" id="Phobius"/>
    </source>
</evidence>
<feature type="transmembrane region" description="Helical" evidence="1">
    <location>
        <begin position="277"/>
        <end position="295"/>
    </location>
</feature>
<dbReference type="AlphaFoldDB" id="A0A285D3U1"/>
<feature type="transmembrane region" description="Helical" evidence="1">
    <location>
        <begin position="118"/>
        <end position="137"/>
    </location>
</feature>
<dbReference type="InterPro" id="IPR025450">
    <property type="entry name" value="YndJ-like"/>
</dbReference>
<keyword evidence="1" id="KW-0812">Transmembrane</keyword>
<feature type="transmembrane region" description="Helical" evidence="1">
    <location>
        <begin position="149"/>
        <end position="169"/>
    </location>
</feature>
<feature type="transmembrane region" description="Helical" evidence="1">
    <location>
        <begin position="62"/>
        <end position="81"/>
    </location>
</feature>
<feature type="transmembrane region" description="Helical" evidence="1">
    <location>
        <begin position="87"/>
        <end position="106"/>
    </location>
</feature>
<dbReference type="EMBL" id="OAOP01000009">
    <property type="protein sequence ID" value="SNX74484.1"/>
    <property type="molecule type" value="Genomic_DNA"/>
</dbReference>
<dbReference type="RefSeq" id="WP_179714342.1">
    <property type="nucleotide sequence ID" value="NZ_JBEPMQ010000009.1"/>
</dbReference>
<feature type="transmembrane region" description="Helical" evidence="1">
    <location>
        <begin position="181"/>
        <end position="205"/>
    </location>
</feature>
<evidence type="ECO:0000313" key="2">
    <source>
        <dbReference type="EMBL" id="SNX74484.1"/>
    </source>
</evidence>
<organism evidence="2 3">
    <name type="scientific">Bacillus oleivorans</name>
    <dbReference type="NCBI Taxonomy" id="1448271"/>
    <lineage>
        <taxon>Bacteria</taxon>
        <taxon>Bacillati</taxon>
        <taxon>Bacillota</taxon>
        <taxon>Bacilli</taxon>
        <taxon>Bacillales</taxon>
        <taxon>Bacillaceae</taxon>
        <taxon>Bacillus</taxon>
    </lineage>
</organism>
<sequence>MKENLEKITQYKMTVIHIFLFLIVVLIGNYPWYTLMLTAAQLVYLPLCLKLIVNKQAKFYKIYTYVGWIAYLGIVVVYTVEQKNLDITAGFIWLIFTILIGCYGLARFLQRGFTKIEEFMIDMGLIYLPIGGAWFFAHLAAINTGFSPMITLLTAVHFHYASFLLPIFTGFLGRLVNKTKLYMAVCLIIIVSPILVAIGISFSIWIEVLSVLLYIIGIYGLVVLSFQAAFTVNLQKWLVRIAFFSLAITILVSLVYAFGNLVGLPISIDFMLRSHGILNSIFFAFLGLIGWSLSIPPSKERTLPFPVSMIKGRGVIGKTVLAGIEDSTVVYPGLVDKMEVFEPDINMATLAPAIIDFYENTQDYRLFASVKWQPWFKPFAFIYRGVSQYVKQINLPLSRKQVEMTGEIVPVQEILDGRRTPRAWVRKIENEVTFVALYSFHQTRESTYMNIALPLPGASMIGILELSQTGNQLQLTSKRQKTSDADSGIYLSRSNSLFKLPLEEVFRVAEVQEGILTAHHQMWIFSLPFLSIKYDIYHKGHI</sequence>
<feature type="transmembrane region" description="Helical" evidence="1">
    <location>
        <begin position="12"/>
        <end position="30"/>
    </location>
</feature>
<accession>A0A285D3U1</accession>
<evidence type="ECO:0000313" key="3">
    <source>
        <dbReference type="Proteomes" id="UP000219546"/>
    </source>
</evidence>
<reference evidence="2 3" key="1">
    <citation type="submission" date="2017-08" db="EMBL/GenBank/DDBJ databases">
        <authorList>
            <person name="de Groot N.N."/>
        </authorList>
    </citation>
    <scope>NUCLEOTIDE SEQUENCE [LARGE SCALE GENOMIC DNA]</scope>
    <source>
        <strain evidence="2 3">JC228</strain>
    </source>
</reference>
<feature type="transmembrane region" description="Helical" evidence="1">
    <location>
        <begin position="211"/>
        <end position="230"/>
    </location>
</feature>
<keyword evidence="3" id="KW-1185">Reference proteome</keyword>
<protein>
    <submittedName>
        <fullName evidence="2">YndJ-like protein</fullName>
    </submittedName>
</protein>
<proteinExistence type="predicted"/>
<feature type="transmembrane region" description="Helical" evidence="1">
    <location>
        <begin position="237"/>
        <end position="257"/>
    </location>
</feature>